<accession>A0A8S1RE81</accession>
<protein>
    <submittedName>
        <fullName evidence="1">Uncharacterized protein</fullName>
    </submittedName>
</protein>
<proteinExistence type="predicted"/>
<evidence type="ECO:0000313" key="1">
    <source>
        <dbReference type="EMBL" id="CAD8125290.1"/>
    </source>
</evidence>
<sequence>MGQMTEEDVAIMYNMGGGKKKEDLSDEDDEKISKDFEGLSMEQMMAKLSKLGNKQCFCKEGNIRNVTIIYIKELNNKKMKREEKESKKIDNINK</sequence>
<comment type="caution">
    <text evidence="1">The sequence shown here is derived from an EMBL/GenBank/DDBJ whole genome shotgun (WGS) entry which is preliminary data.</text>
</comment>
<organism evidence="1 2">
    <name type="scientific">Paramecium sonneborni</name>
    <dbReference type="NCBI Taxonomy" id="65129"/>
    <lineage>
        <taxon>Eukaryota</taxon>
        <taxon>Sar</taxon>
        <taxon>Alveolata</taxon>
        <taxon>Ciliophora</taxon>
        <taxon>Intramacronucleata</taxon>
        <taxon>Oligohymenophorea</taxon>
        <taxon>Peniculida</taxon>
        <taxon>Parameciidae</taxon>
        <taxon>Paramecium</taxon>
    </lineage>
</organism>
<dbReference type="EMBL" id="CAJJDN010000158">
    <property type="protein sequence ID" value="CAD8125290.1"/>
    <property type="molecule type" value="Genomic_DNA"/>
</dbReference>
<dbReference type="AlphaFoldDB" id="A0A8S1RE81"/>
<gene>
    <name evidence="1" type="ORF">PSON_ATCC_30995.1.T1580013</name>
</gene>
<keyword evidence="2" id="KW-1185">Reference proteome</keyword>
<dbReference type="OrthoDB" id="71310at2759"/>
<dbReference type="Proteomes" id="UP000692954">
    <property type="component" value="Unassembled WGS sequence"/>
</dbReference>
<evidence type="ECO:0000313" key="2">
    <source>
        <dbReference type="Proteomes" id="UP000692954"/>
    </source>
</evidence>
<name>A0A8S1RE81_9CILI</name>
<reference evidence="1" key="1">
    <citation type="submission" date="2021-01" db="EMBL/GenBank/DDBJ databases">
        <authorList>
            <consortium name="Genoscope - CEA"/>
            <person name="William W."/>
        </authorList>
    </citation>
    <scope>NUCLEOTIDE SEQUENCE</scope>
</reference>